<dbReference type="InterPro" id="IPR011251">
    <property type="entry name" value="Luciferase-like_dom"/>
</dbReference>
<sequence>MVDEVMKLPKIGLWTAALDYVPTSQAQTYAAELEELGYGSIWLPEVAGREVFVHLALLLSQTKHLVGATGIANIWARDAVSMTASTKSLTEAFPERVVVGLGVSHRTLVEDLRGHSYETPLVAMSKYLDAMKAAPFTASRPTTPSRVVLAALGPKMIALAAEKTDGILTYFVPPEHTAEAKSVMGNRGTLCVEQAVLLESDPIRAREIGRAHTAIYIGLPNYQNNFKRMGFGADDFENGGSDRLVDTVVAWGSEEQIMDRVKAHFDAGADHVCVQMLAPGRRDVPHEAWRALAPSLMDLASSVAKG</sequence>
<evidence type="ECO:0000259" key="2">
    <source>
        <dbReference type="Pfam" id="PF00296"/>
    </source>
</evidence>
<dbReference type="EMBL" id="JXYS01000103">
    <property type="protein sequence ID" value="KJF16024.1"/>
    <property type="molecule type" value="Genomic_DNA"/>
</dbReference>
<dbReference type="Proteomes" id="UP000032360">
    <property type="component" value="Unassembled WGS sequence"/>
</dbReference>
<dbReference type="RefSeq" id="WP_052606810.1">
    <property type="nucleotide sequence ID" value="NZ_JXYS01000103.1"/>
</dbReference>
<dbReference type="AlphaFoldDB" id="A0A0D8HDR5"/>
<evidence type="ECO:0000313" key="3">
    <source>
        <dbReference type="EMBL" id="KJF16024.1"/>
    </source>
</evidence>
<dbReference type="OrthoDB" id="4760590at2"/>
<accession>A0A0D8HDR5</accession>
<gene>
    <name evidence="3" type="ORF">AXFE_31360</name>
</gene>
<evidence type="ECO:0000256" key="1">
    <source>
        <dbReference type="ARBA" id="ARBA00023002"/>
    </source>
</evidence>
<dbReference type="STRING" id="1280514.AXFE_31360"/>
<dbReference type="Pfam" id="PF00296">
    <property type="entry name" value="Bac_luciferase"/>
    <property type="match status" value="1"/>
</dbReference>
<dbReference type="NCBIfam" id="TIGR03620">
    <property type="entry name" value="F420_MSMEG_4141"/>
    <property type="match status" value="1"/>
</dbReference>
<protein>
    <submittedName>
        <fullName evidence="3">Methylenetetrahydromethanopterin reductase</fullName>
    </submittedName>
</protein>
<reference evidence="3 4" key="1">
    <citation type="submission" date="2015-01" db="EMBL/GenBank/DDBJ databases">
        <title>Draft genome of the acidophilic iron oxidizer Acidithrix ferrooxidans strain Py-F3.</title>
        <authorList>
            <person name="Poehlein A."/>
            <person name="Eisen S."/>
            <person name="Schloemann M."/>
            <person name="Johnson B.D."/>
            <person name="Daniel R."/>
            <person name="Muehling M."/>
        </authorList>
    </citation>
    <scope>NUCLEOTIDE SEQUENCE [LARGE SCALE GENOMIC DNA]</scope>
    <source>
        <strain evidence="3 4">Py-F3</strain>
    </source>
</reference>
<dbReference type="InterPro" id="IPR036661">
    <property type="entry name" value="Luciferase-like_sf"/>
</dbReference>
<dbReference type="Gene3D" id="3.20.20.30">
    <property type="entry name" value="Luciferase-like domain"/>
    <property type="match status" value="1"/>
</dbReference>
<keyword evidence="1" id="KW-0560">Oxidoreductase</keyword>
<dbReference type="PATRIC" id="fig|1280514.3.peg.4191"/>
<dbReference type="PANTHER" id="PTHR43244:SF1">
    <property type="entry name" value="5,10-METHYLENETETRAHYDROMETHANOPTERIN REDUCTASE"/>
    <property type="match status" value="1"/>
</dbReference>
<organism evidence="3 4">
    <name type="scientific">Acidithrix ferrooxidans</name>
    <dbReference type="NCBI Taxonomy" id="1280514"/>
    <lineage>
        <taxon>Bacteria</taxon>
        <taxon>Bacillati</taxon>
        <taxon>Actinomycetota</taxon>
        <taxon>Acidimicrobiia</taxon>
        <taxon>Acidimicrobiales</taxon>
        <taxon>Acidimicrobiaceae</taxon>
        <taxon>Acidithrix</taxon>
    </lineage>
</organism>
<dbReference type="PANTHER" id="PTHR43244">
    <property type="match status" value="1"/>
</dbReference>
<name>A0A0D8HDR5_9ACTN</name>
<dbReference type="InterPro" id="IPR019922">
    <property type="entry name" value="Lucif-like_OxRdatse_MSMEG_4141"/>
</dbReference>
<dbReference type="InterPro" id="IPR050564">
    <property type="entry name" value="F420-G6PD/mer"/>
</dbReference>
<dbReference type="GO" id="GO:0016705">
    <property type="term" value="F:oxidoreductase activity, acting on paired donors, with incorporation or reduction of molecular oxygen"/>
    <property type="evidence" value="ECO:0007669"/>
    <property type="project" value="InterPro"/>
</dbReference>
<comment type="caution">
    <text evidence="3">The sequence shown here is derived from an EMBL/GenBank/DDBJ whole genome shotgun (WGS) entry which is preliminary data.</text>
</comment>
<keyword evidence="4" id="KW-1185">Reference proteome</keyword>
<dbReference type="SUPFAM" id="SSF51679">
    <property type="entry name" value="Bacterial luciferase-like"/>
    <property type="match status" value="1"/>
</dbReference>
<proteinExistence type="predicted"/>
<evidence type="ECO:0000313" key="4">
    <source>
        <dbReference type="Proteomes" id="UP000032360"/>
    </source>
</evidence>
<feature type="domain" description="Luciferase-like" evidence="2">
    <location>
        <begin position="23"/>
        <end position="271"/>
    </location>
</feature>